<evidence type="ECO:0000256" key="1">
    <source>
        <dbReference type="SAM" id="MobiDB-lite"/>
    </source>
</evidence>
<sequence length="22" mass="2122">MRPALKTRGDPAAAAAAAASKP</sequence>
<dbReference type="AlphaFoldDB" id="A0A0A9AEH9"/>
<protein>
    <submittedName>
        <fullName evidence="2">Uncharacterized protein</fullName>
    </submittedName>
</protein>
<name>A0A0A9AEH9_ARUDO</name>
<feature type="region of interest" description="Disordered" evidence="1">
    <location>
        <begin position="1"/>
        <end position="22"/>
    </location>
</feature>
<dbReference type="EMBL" id="GBRH01250525">
    <property type="protein sequence ID" value="JAD47370.1"/>
    <property type="molecule type" value="Transcribed_RNA"/>
</dbReference>
<accession>A0A0A9AEH9</accession>
<reference evidence="2" key="2">
    <citation type="journal article" date="2015" name="Data Brief">
        <title>Shoot transcriptome of the giant reed, Arundo donax.</title>
        <authorList>
            <person name="Barrero R.A."/>
            <person name="Guerrero F.D."/>
            <person name="Moolhuijzen P."/>
            <person name="Goolsby J.A."/>
            <person name="Tidwell J."/>
            <person name="Bellgard S.E."/>
            <person name="Bellgard M.I."/>
        </authorList>
    </citation>
    <scope>NUCLEOTIDE SEQUENCE</scope>
    <source>
        <tissue evidence="2">Shoot tissue taken approximately 20 cm above the soil surface</tissue>
    </source>
</reference>
<evidence type="ECO:0000313" key="2">
    <source>
        <dbReference type="EMBL" id="JAD47370.1"/>
    </source>
</evidence>
<proteinExistence type="predicted"/>
<reference evidence="2" key="1">
    <citation type="submission" date="2014-09" db="EMBL/GenBank/DDBJ databases">
        <authorList>
            <person name="Magalhaes I.L.F."/>
            <person name="Oliveira U."/>
            <person name="Santos F.R."/>
            <person name="Vidigal T.H.D.A."/>
            <person name="Brescovit A.D."/>
            <person name="Santos A.J."/>
        </authorList>
    </citation>
    <scope>NUCLEOTIDE SEQUENCE</scope>
    <source>
        <tissue evidence="2">Shoot tissue taken approximately 20 cm above the soil surface</tissue>
    </source>
</reference>
<organism evidence="2">
    <name type="scientific">Arundo donax</name>
    <name type="common">Giant reed</name>
    <name type="synonym">Donax arundinaceus</name>
    <dbReference type="NCBI Taxonomy" id="35708"/>
    <lineage>
        <taxon>Eukaryota</taxon>
        <taxon>Viridiplantae</taxon>
        <taxon>Streptophyta</taxon>
        <taxon>Embryophyta</taxon>
        <taxon>Tracheophyta</taxon>
        <taxon>Spermatophyta</taxon>
        <taxon>Magnoliopsida</taxon>
        <taxon>Liliopsida</taxon>
        <taxon>Poales</taxon>
        <taxon>Poaceae</taxon>
        <taxon>PACMAD clade</taxon>
        <taxon>Arundinoideae</taxon>
        <taxon>Arundineae</taxon>
        <taxon>Arundo</taxon>
    </lineage>
</organism>
<feature type="compositionally biased region" description="Low complexity" evidence="1">
    <location>
        <begin position="12"/>
        <end position="22"/>
    </location>
</feature>